<organism evidence="1 2">
    <name type="scientific">Caerostris extrusa</name>
    <name type="common">Bark spider</name>
    <name type="synonym">Caerostris bankana</name>
    <dbReference type="NCBI Taxonomy" id="172846"/>
    <lineage>
        <taxon>Eukaryota</taxon>
        <taxon>Metazoa</taxon>
        <taxon>Ecdysozoa</taxon>
        <taxon>Arthropoda</taxon>
        <taxon>Chelicerata</taxon>
        <taxon>Arachnida</taxon>
        <taxon>Araneae</taxon>
        <taxon>Araneomorphae</taxon>
        <taxon>Entelegynae</taxon>
        <taxon>Araneoidea</taxon>
        <taxon>Araneidae</taxon>
        <taxon>Caerostris</taxon>
    </lineage>
</organism>
<evidence type="ECO:0000313" key="2">
    <source>
        <dbReference type="Proteomes" id="UP001054945"/>
    </source>
</evidence>
<dbReference type="Proteomes" id="UP001054945">
    <property type="component" value="Unassembled WGS sequence"/>
</dbReference>
<gene>
    <name evidence="1" type="ORF">CEXT_326471</name>
</gene>
<accession>A0AAV4NFI6</accession>
<dbReference type="EMBL" id="BPLR01020876">
    <property type="protein sequence ID" value="GIX83545.1"/>
    <property type="molecule type" value="Genomic_DNA"/>
</dbReference>
<protein>
    <submittedName>
        <fullName evidence="1">Uncharacterized protein</fullName>
    </submittedName>
</protein>
<evidence type="ECO:0000313" key="1">
    <source>
        <dbReference type="EMBL" id="GIX83545.1"/>
    </source>
</evidence>
<name>A0AAV4NFI6_CAEEX</name>
<keyword evidence="2" id="KW-1185">Reference proteome</keyword>
<sequence length="122" mass="14027">MKSATLFTHIVLRRELPGTFETATWEYHRMMTSYSLAPFGNKTEWATFNDHAAGRTWRLWNIAAEVGGRDYRNSGGDVKGQLEIHINHVKEETIVGNTSWCLLFSNRSLSSAFMEFLWAQII</sequence>
<reference evidence="1 2" key="1">
    <citation type="submission" date="2021-06" db="EMBL/GenBank/DDBJ databases">
        <title>Caerostris extrusa draft genome.</title>
        <authorList>
            <person name="Kono N."/>
            <person name="Arakawa K."/>
        </authorList>
    </citation>
    <scope>NUCLEOTIDE SEQUENCE [LARGE SCALE GENOMIC DNA]</scope>
</reference>
<proteinExistence type="predicted"/>
<dbReference type="AlphaFoldDB" id="A0AAV4NFI6"/>
<comment type="caution">
    <text evidence="1">The sequence shown here is derived from an EMBL/GenBank/DDBJ whole genome shotgun (WGS) entry which is preliminary data.</text>
</comment>